<reference evidence="2 3" key="1">
    <citation type="journal article" date="2017" name="G3 (Bethesda)">
        <title>First Draft Genome Sequence of the Pathogenic Fungus Lomentospora prolificans (Formerly Scedosporium prolificans).</title>
        <authorList>
            <person name="Luo R."/>
            <person name="Zimin A."/>
            <person name="Workman R."/>
            <person name="Fan Y."/>
            <person name="Pertea G."/>
            <person name="Grossman N."/>
            <person name="Wear M.P."/>
            <person name="Jia B."/>
            <person name="Miller H."/>
            <person name="Casadevall A."/>
            <person name="Timp W."/>
            <person name="Zhang S.X."/>
            <person name="Salzberg S.L."/>
        </authorList>
    </citation>
    <scope>NUCLEOTIDE SEQUENCE [LARGE SCALE GENOMIC DNA]</scope>
    <source>
        <strain evidence="2 3">JHH-5317</strain>
    </source>
</reference>
<gene>
    <name evidence="2" type="ORF">jhhlp_003907</name>
</gene>
<protein>
    <recommendedName>
        <fullName evidence="4">Ubiquitin 3 binding protein But2 C-terminal domain-containing protein</fullName>
    </recommendedName>
</protein>
<name>A0A2N3NA28_9PEZI</name>
<comment type="caution">
    <text evidence="2">The sequence shown here is derived from an EMBL/GenBank/DDBJ whole genome shotgun (WGS) entry which is preliminary data.</text>
</comment>
<dbReference type="InParanoid" id="A0A2N3NA28"/>
<dbReference type="Pfam" id="PF14273">
    <property type="entry name" value="DUF4360"/>
    <property type="match status" value="1"/>
</dbReference>
<proteinExistence type="predicted"/>
<sequence>MSLLKTVILSLCAAATTSALKITSFTHSGPACPQDSDVTWNGNSDAPVFYLEDYSAKVSPGEISNCALHLTIGSGKPNQALVLGEVSVWGGLGLAANGAATFFTSAFWAETAGDGYHVIPLDLPKTTANLKSRPPPNQVTKRLESSTSRAFTGNVAVDADLDLASPCTSRDGYVGILTVNFRVLAEEGTVTFGPEKTGSKTKPVSEHLQFSWTSC</sequence>
<evidence type="ECO:0000256" key="1">
    <source>
        <dbReference type="SAM" id="SignalP"/>
    </source>
</evidence>
<dbReference type="AlphaFoldDB" id="A0A2N3NA28"/>
<dbReference type="EMBL" id="NLAX01000010">
    <property type="protein sequence ID" value="PKS09293.1"/>
    <property type="molecule type" value="Genomic_DNA"/>
</dbReference>
<accession>A0A2N3NA28</accession>
<evidence type="ECO:0000313" key="3">
    <source>
        <dbReference type="Proteomes" id="UP000233524"/>
    </source>
</evidence>
<dbReference type="Proteomes" id="UP000233524">
    <property type="component" value="Unassembled WGS sequence"/>
</dbReference>
<feature type="signal peptide" evidence="1">
    <location>
        <begin position="1"/>
        <end position="19"/>
    </location>
</feature>
<dbReference type="OrthoDB" id="3786236at2759"/>
<dbReference type="VEuPathDB" id="FungiDB:jhhlp_003907"/>
<dbReference type="InterPro" id="IPR025649">
    <property type="entry name" value="DUF4360"/>
</dbReference>
<keyword evidence="1" id="KW-0732">Signal</keyword>
<organism evidence="2 3">
    <name type="scientific">Lomentospora prolificans</name>
    <dbReference type="NCBI Taxonomy" id="41688"/>
    <lineage>
        <taxon>Eukaryota</taxon>
        <taxon>Fungi</taxon>
        <taxon>Dikarya</taxon>
        <taxon>Ascomycota</taxon>
        <taxon>Pezizomycotina</taxon>
        <taxon>Sordariomycetes</taxon>
        <taxon>Hypocreomycetidae</taxon>
        <taxon>Microascales</taxon>
        <taxon>Microascaceae</taxon>
        <taxon>Lomentospora</taxon>
    </lineage>
</organism>
<evidence type="ECO:0008006" key="4">
    <source>
        <dbReference type="Google" id="ProtNLM"/>
    </source>
</evidence>
<keyword evidence="3" id="KW-1185">Reference proteome</keyword>
<feature type="chain" id="PRO_5014697488" description="Ubiquitin 3 binding protein But2 C-terminal domain-containing protein" evidence="1">
    <location>
        <begin position="20"/>
        <end position="215"/>
    </location>
</feature>
<evidence type="ECO:0000313" key="2">
    <source>
        <dbReference type="EMBL" id="PKS09293.1"/>
    </source>
</evidence>